<evidence type="ECO:0000256" key="6">
    <source>
        <dbReference type="HAMAP-Rule" id="MF_00220"/>
    </source>
</evidence>
<dbReference type="InterPro" id="IPR024403">
    <property type="entry name" value="DHOase_cat"/>
</dbReference>
<feature type="binding site" evidence="6">
    <location>
        <position position="95"/>
    </location>
    <ligand>
        <name>substrate</name>
    </ligand>
</feature>
<dbReference type="NCBIfam" id="TIGR00857">
    <property type="entry name" value="pyrC_multi"/>
    <property type="match status" value="1"/>
</dbReference>
<keyword evidence="9" id="KW-1185">Reference proteome</keyword>
<dbReference type="GO" id="GO:0006145">
    <property type="term" value="P:purine nucleobase catabolic process"/>
    <property type="evidence" value="ECO:0007669"/>
    <property type="project" value="TreeGrafter"/>
</dbReference>
<dbReference type="CDD" id="cd01317">
    <property type="entry name" value="DHOase_IIa"/>
    <property type="match status" value="1"/>
</dbReference>
<dbReference type="PANTHER" id="PTHR43668">
    <property type="entry name" value="ALLANTOINASE"/>
    <property type="match status" value="1"/>
</dbReference>
<name>A0A1I7H937_9BACL</name>
<dbReference type="Proteomes" id="UP000183508">
    <property type="component" value="Unassembled WGS sequence"/>
</dbReference>
<dbReference type="Pfam" id="PF12890">
    <property type="entry name" value="DHOase"/>
    <property type="match status" value="1"/>
</dbReference>
<dbReference type="EC" id="3.5.2.3" evidence="6"/>
<feature type="binding site" evidence="6">
    <location>
        <position position="305"/>
    </location>
    <ligand>
        <name>Zn(2+)</name>
        <dbReference type="ChEBI" id="CHEBI:29105"/>
        <label>1</label>
    </ligand>
</feature>
<dbReference type="Gene3D" id="2.30.40.10">
    <property type="entry name" value="Urease, subunit C, domain 1"/>
    <property type="match status" value="1"/>
</dbReference>
<feature type="binding site" evidence="6">
    <location>
        <position position="63"/>
    </location>
    <ligand>
        <name>Zn(2+)</name>
        <dbReference type="ChEBI" id="CHEBI:29105"/>
        <label>1</label>
    </ligand>
</feature>
<organism evidence="8 9">
    <name type="scientific">Alicyclobacillus macrosporangiidus</name>
    <dbReference type="NCBI Taxonomy" id="392015"/>
    <lineage>
        <taxon>Bacteria</taxon>
        <taxon>Bacillati</taxon>
        <taxon>Bacillota</taxon>
        <taxon>Bacilli</taxon>
        <taxon>Bacillales</taxon>
        <taxon>Alicyclobacillaceae</taxon>
        <taxon>Alicyclobacillus</taxon>
    </lineage>
</organism>
<dbReference type="PROSITE" id="PS00483">
    <property type="entry name" value="DIHYDROOROTASE_2"/>
    <property type="match status" value="1"/>
</dbReference>
<evidence type="ECO:0000313" key="9">
    <source>
        <dbReference type="Proteomes" id="UP000183508"/>
    </source>
</evidence>
<feature type="binding site" evidence="6">
    <location>
        <begin position="323"/>
        <end position="324"/>
    </location>
    <ligand>
        <name>substrate</name>
    </ligand>
</feature>
<feature type="binding site" evidence="6">
    <location>
        <begin position="63"/>
        <end position="65"/>
    </location>
    <ligand>
        <name>substrate</name>
    </ligand>
</feature>
<keyword evidence="5 6" id="KW-0665">Pyrimidine biosynthesis</keyword>
<dbReference type="SUPFAM" id="SSF51338">
    <property type="entry name" value="Composite domain of metallo-dependent hydrolases"/>
    <property type="match status" value="1"/>
</dbReference>
<comment type="catalytic activity">
    <reaction evidence="6">
        <text>(S)-dihydroorotate + H2O = N-carbamoyl-L-aspartate + H(+)</text>
        <dbReference type="Rhea" id="RHEA:24296"/>
        <dbReference type="ChEBI" id="CHEBI:15377"/>
        <dbReference type="ChEBI" id="CHEBI:15378"/>
        <dbReference type="ChEBI" id="CHEBI:30864"/>
        <dbReference type="ChEBI" id="CHEBI:32814"/>
        <dbReference type="EC" id="3.5.2.3"/>
    </reaction>
</comment>
<dbReference type="SUPFAM" id="SSF51556">
    <property type="entry name" value="Metallo-dependent hydrolases"/>
    <property type="match status" value="1"/>
</dbReference>
<feature type="binding site" evidence="6">
    <location>
        <position position="278"/>
    </location>
    <ligand>
        <name>substrate</name>
    </ligand>
</feature>
<feature type="binding site" evidence="6">
    <location>
        <position position="232"/>
    </location>
    <ligand>
        <name>Zn(2+)</name>
        <dbReference type="ChEBI" id="CHEBI:29105"/>
        <label>2</label>
    </ligand>
</feature>
<dbReference type="GO" id="GO:0005737">
    <property type="term" value="C:cytoplasm"/>
    <property type="evidence" value="ECO:0007669"/>
    <property type="project" value="TreeGrafter"/>
</dbReference>
<feature type="domain" description="Dihydroorotase catalytic" evidence="7">
    <location>
        <begin position="50"/>
        <end position="236"/>
    </location>
</feature>
<evidence type="ECO:0000256" key="1">
    <source>
        <dbReference type="ARBA" id="ARBA00002368"/>
    </source>
</evidence>
<evidence type="ECO:0000256" key="2">
    <source>
        <dbReference type="ARBA" id="ARBA00010286"/>
    </source>
</evidence>
<dbReference type="PROSITE" id="PS00482">
    <property type="entry name" value="DIHYDROOROTASE_1"/>
    <property type="match status" value="1"/>
</dbReference>
<feature type="binding site" evidence="6">
    <location>
        <position position="180"/>
    </location>
    <ligand>
        <name>Zn(2+)</name>
        <dbReference type="ChEBI" id="CHEBI:29105"/>
        <label>2</label>
    </ligand>
</feature>
<dbReference type="InterPro" id="IPR032466">
    <property type="entry name" value="Metal_Hydrolase"/>
</dbReference>
<dbReference type="RefSeq" id="WP_074950196.1">
    <property type="nucleotide sequence ID" value="NZ_FPBV01000004.1"/>
</dbReference>
<feature type="binding site" evidence="6">
    <location>
        <position position="61"/>
    </location>
    <ligand>
        <name>Zn(2+)</name>
        <dbReference type="ChEBI" id="CHEBI:29105"/>
        <label>1</label>
    </ligand>
</feature>
<dbReference type="AlphaFoldDB" id="A0A1I7H937"/>
<proteinExistence type="inferred from homology"/>
<evidence type="ECO:0000256" key="3">
    <source>
        <dbReference type="ARBA" id="ARBA00022723"/>
    </source>
</evidence>
<dbReference type="InterPro" id="IPR050138">
    <property type="entry name" value="DHOase/Allantoinase_Hydrolase"/>
</dbReference>
<evidence type="ECO:0000256" key="4">
    <source>
        <dbReference type="ARBA" id="ARBA00022801"/>
    </source>
</evidence>
<comment type="similarity">
    <text evidence="2 6">Belongs to the metallo-dependent hydrolases superfamily. DHOase family. Class I DHOase subfamily.</text>
</comment>
<dbReference type="EMBL" id="FPBV01000004">
    <property type="protein sequence ID" value="SFU57268.1"/>
    <property type="molecule type" value="Genomic_DNA"/>
</dbReference>
<dbReference type="InterPro" id="IPR004722">
    <property type="entry name" value="DHOase"/>
</dbReference>
<dbReference type="OrthoDB" id="9765462at2"/>
<dbReference type="InterPro" id="IPR011059">
    <property type="entry name" value="Metal-dep_hydrolase_composite"/>
</dbReference>
<sequence length="433" mass="46187">MKRRIDGGRLLDLTDGSLTGVSVLVDDASGRVLAVGTDLPEADERILLDGEVLLPGLIDVHVHLREPGFEDKETIATGTRAAAAGGFTQIACMPNTKPPIDTPDGVAYIRKRADEAGHCRVWPIACITQGQRGERLTDFAALKAAGAIALSDDGRGVQHGGLMREALAEAAKAGLPVAIHAEDETLSGQGVFDRGAAERLGVPESPAEAESAMIARDLLLAERTGAHLHICHVSTESAVSLVRWAKARGVRVTAEVTPHHLLLSDDVIEAADPVYKVNPPLRSERDRLACLEGFLDGTLDMVATDHAPHTEEEKRKPLLDAPFGLVGIETVFPLLYTYLVGAGRMSLAELVKRLSTRPAQAFGLTGGVLRPGGPADLVAVDLESERVIDPQQFYSKGRNTPFRGWRAAGFPTLTLCGGRVVHRIERGVPIGGR</sequence>
<dbReference type="Gene3D" id="3.20.20.140">
    <property type="entry name" value="Metal-dependent hydrolases"/>
    <property type="match status" value="1"/>
</dbReference>
<evidence type="ECO:0000259" key="7">
    <source>
        <dbReference type="Pfam" id="PF12890"/>
    </source>
</evidence>
<dbReference type="STRING" id="392015.SAMN05421543_10455"/>
<feature type="binding site" evidence="6">
    <location>
        <position position="153"/>
    </location>
    <ligand>
        <name>Zn(2+)</name>
        <dbReference type="ChEBI" id="CHEBI:29105"/>
        <label>1</label>
    </ligand>
</feature>
<dbReference type="UniPathway" id="UPA00070">
    <property type="reaction ID" value="UER00117"/>
</dbReference>
<feature type="binding site" evidence="6">
    <location>
        <position position="309"/>
    </location>
    <ligand>
        <name>substrate</name>
    </ligand>
</feature>
<dbReference type="PANTHER" id="PTHR43668:SF2">
    <property type="entry name" value="ALLANTOINASE"/>
    <property type="match status" value="1"/>
</dbReference>
<dbReference type="GO" id="GO:0004038">
    <property type="term" value="F:allantoinase activity"/>
    <property type="evidence" value="ECO:0007669"/>
    <property type="project" value="TreeGrafter"/>
</dbReference>
<evidence type="ECO:0000256" key="5">
    <source>
        <dbReference type="ARBA" id="ARBA00022975"/>
    </source>
</evidence>
<keyword evidence="4 6" id="KW-0378">Hydrolase</keyword>
<dbReference type="GO" id="GO:0008270">
    <property type="term" value="F:zinc ion binding"/>
    <property type="evidence" value="ECO:0007669"/>
    <property type="project" value="UniProtKB-UniRule"/>
</dbReference>
<dbReference type="GO" id="GO:0044205">
    <property type="term" value="P:'de novo' UMP biosynthetic process"/>
    <property type="evidence" value="ECO:0007669"/>
    <property type="project" value="UniProtKB-UniRule"/>
</dbReference>
<keyword evidence="6" id="KW-0862">Zinc</keyword>
<reference evidence="9" key="1">
    <citation type="submission" date="2016-10" db="EMBL/GenBank/DDBJ databases">
        <authorList>
            <person name="Varghese N."/>
        </authorList>
    </citation>
    <scope>NUCLEOTIDE SEQUENCE [LARGE SCALE GENOMIC DNA]</scope>
    <source>
        <strain evidence="9">DSM 17980</strain>
    </source>
</reference>
<evidence type="ECO:0000313" key="8">
    <source>
        <dbReference type="EMBL" id="SFU57268.1"/>
    </source>
</evidence>
<feature type="binding site" evidence="6">
    <location>
        <position position="153"/>
    </location>
    <ligand>
        <name>Zn(2+)</name>
        <dbReference type="ChEBI" id="CHEBI:29105"/>
        <label>2</label>
    </ligand>
</feature>
<feature type="active site" evidence="6">
    <location>
        <position position="305"/>
    </location>
</feature>
<gene>
    <name evidence="6" type="primary">pyrC</name>
    <name evidence="8" type="ORF">SAMN05421543_10455</name>
</gene>
<comment type="function">
    <text evidence="1 6">Catalyzes the reversible cyclization of carbamoyl aspartate to dihydroorotate.</text>
</comment>
<protein>
    <recommendedName>
        <fullName evidence="6">Dihydroorotase</fullName>
        <shortName evidence="6">DHOase</shortName>
        <ecNumber evidence="6">3.5.2.3</ecNumber>
    </recommendedName>
</protein>
<keyword evidence="3 6" id="KW-0479">Metal-binding</keyword>
<comment type="cofactor">
    <cofactor evidence="6">
        <name>Zn(2+)</name>
        <dbReference type="ChEBI" id="CHEBI:29105"/>
    </cofactor>
    <text evidence="6">Binds 2 Zn(2+) ions per subunit.</text>
</comment>
<comment type="pathway">
    <text evidence="6">Pyrimidine metabolism; UMP biosynthesis via de novo pathway; (S)-dihydroorotate from bicarbonate: step 3/3.</text>
</comment>
<dbReference type="HAMAP" id="MF_00220_B">
    <property type="entry name" value="PyrC_classI_B"/>
    <property type="match status" value="1"/>
</dbReference>
<dbReference type="eggNOG" id="COG0044">
    <property type="taxonomic scope" value="Bacteria"/>
</dbReference>
<accession>A0A1I7H937</accession>
<dbReference type="GO" id="GO:0004151">
    <property type="term" value="F:dihydroorotase activity"/>
    <property type="evidence" value="ECO:0007669"/>
    <property type="project" value="UniProtKB-UniRule"/>
</dbReference>
<dbReference type="InterPro" id="IPR002195">
    <property type="entry name" value="Dihydroorotase_CS"/>
</dbReference>